<dbReference type="Proteomes" id="UP001054902">
    <property type="component" value="Unassembled WGS sequence"/>
</dbReference>
<sequence>MRVQTEEWRRFIPGVRMYKGKKTLFYNGEILVDAENGEWLIYDKEERQKWEVIIVLPGVEVIPQYTFGSCINVEAVIMSDAVRRVELRTFINCKSLKFVKVSRNLEYIGEAAFFHCLSLHSIFIPSSCREIYEYAFSSCDKLFVFRVPQHTTLGEGIISCTALSQASPFATYDDGDYDNDEEVNEWIKNHHADNEFSLHRACSSFNPLDEIVFDIVKREGLKAFKKTDRNGVTASEYLYQNPFAEIKEQTIINRYILDMMGEVI</sequence>
<proteinExistence type="predicted"/>
<organism evidence="1 2">
    <name type="scientific">Chaetoceros tenuissimus</name>
    <dbReference type="NCBI Taxonomy" id="426638"/>
    <lineage>
        <taxon>Eukaryota</taxon>
        <taxon>Sar</taxon>
        <taxon>Stramenopiles</taxon>
        <taxon>Ochrophyta</taxon>
        <taxon>Bacillariophyta</taxon>
        <taxon>Coscinodiscophyceae</taxon>
        <taxon>Chaetocerotophycidae</taxon>
        <taxon>Chaetocerotales</taxon>
        <taxon>Chaetocerotaceae</taxon>
        <taxon>Chaetoceros</taxon>
    </lineage>
</organism>
<evidence type="ECO:0000313" key="1">
    <source>
        <dbReference type="EMBL" id="GFH44713.1"/>
    </source>
</evidence>
<dbReference type="InterPro" id="IPR026906">
    <property type="entry name" value="LRR_5"/>
</dbReference>
<dbReference type="AlphaFoldDB" id="A0AAD3CFJ9"/>
<dbReference type="SUPFAM" id="SSF52058">
    <property type="entry name" value="L domain-like"/>
    <property type="match status" value="1"/>
</dbReference>
<gene>
    <name evidence="1" type="ORF">CTEN210_01187</name>
</gene>
<evidence type="ECO:0000313" key="2">
    <source>
        <dbReference type="Proteomes" id="UP001054902"/>
    </source>
</evidence>
<accession>A0AAD3CFJ9</accession>
<reference evidence="1 2" key="1">
    <citation type="journal article" date="2021" name="Sci. Rep.">
        <title>The genome of the diatom Chaetoceros tenuissimus carries an ancient integrated fragment of an extant virus.</title>
        <authorList>
            <person name="Hongo Y."/>
            <person name="Kimura K."/>
            <person name="Takaki Y."/>
            <person name="Yoshida Y."/>
            <person name="Baba S."/>
            <person name="Kobayashi G."/>
            <person name="Nagasaki K."/>
            <person name="Hano T."/>
            <person name="Tomaru Y."/>
        </authorList>
    </citation>
    <scope>NUCLEOTIDE SEQUENCE [LARGE SCALE GENOMIC DNA]</scope>
    <source>
        <strain evidence="1 2">NIES-3715</strain>
    </source>
</reference>
<dbReference type="Pfam" id="PF13306">
    <property type="entry name" value="LRR_5"/>
    <property type="match status" value="1"/>
</dbReference>
<dbReference type="Gene3D" id="3.80.10.10">
    <property type="entry name" value="Ribonuclease Inhibitor"/>
    <property type="match status" value="1"/>
</dbReference>
<evidence type="ECO:0008006" key="3">
    <source>
        <dbReference type="Google" id="ProtNLM"/>
    </source>
</evidence>
<dbReference type="EMBL" id="BLLK01000020">
    <property type="protein sequence ID" value="GFH44713.1"/>
    <property type="molecule type" value="Genomic_DNA"/>
</dbReference>
<keyword evidence="2" id="KW-1185">Reference proteome</keyword>
<dbReference type="InterPro" id="IPR032675">
    <property type="entry name" value="LRR_dom_sf"/>
</dbReference>
<comment type="caution">
    <text evidence="1">The sequence shown here is derived from an EMBL/GenBank/DDBJ whole genome shotgun (WGS) entry which is preliminary data.</text>
</comment>
<protein>
    <recommendedName>
        <fullName evidence="3">Leucine-rich repeat domain-containing protein</fullName>
    </recommendedName>
</protein>
<name>A0AAD3CFJ9_9STRA</name>